<name>E4TQB6_MARTH</name>
<dbReference type="InterPro" id="IPR053158">
    <property type="entry name" value="CapK_Type1_Caps_Biosynth"/>
</dbReference>
<dbReference type="InterPro" id="IPR042099">
    <property type="entry name" value="ANL_N_sf"/>
</dbReference>
<organism evidence="1 2">
    <name type="scientific">Marivirga tractuosa (strain ATCC 23168 / DSM 4126 / NBRC 15989 / NCIMB 1408 / VKM B-1430 / H-43)</name>
    <name type="common">Microscilla tractuosa</name>
    <name type="synonym">Flexibacter tractuosus</name>
    <dbReference type="NCBI Taxonomy" id="643867"/>
    <lineage>
        <taxon>Bacteria</taxon>
        <taxon>Pseudomonadati</taxon>
        <taxon>Bacteroidota</taxon>
        <taxon>Cytophagia</taxon>
        <taxon>Cytophagales</taxon>
        <taxon>Marivirgaceae</taxon>
        <taxon>Marivirga</taxon>
    </lineage>
</organism>
<evidence type="ECO:0000313" key="1">
    <source>
        <dbReference type="EMBL" id="ADR22639.1"/>
    </source>
</evidence>
<gene>
    <name evidence="1" type="ordered locus">Ftrac_2661</name>
</gene>
<dbReference type="PANTHER" id="PTHR36932:SF1">
    <property type="entry name" value="CAPSULAR POLYSACCHARIDE BIOSYNTHESIS PROTEIN"/>
    <property type="match status" value="1"/>
</dbReference>
<sequence length="451" mass="52335">MNLNNRIFNLIRLFTLKIAKRRSYKYYKLYKKNQYQDLEWVKKDQLTKLKEIIRFAYDNNNFYKKLWDENKVDINIKSLDDIENFPIVTKEDLKRQEESLLVSEPFKKKKNVIDYTTGSTGNPFKVIKNRNCAAERFGLSKYLGSWYYNMPGTAWVRLWRANLKPTFFDKIKFFFSGQYVISIYDPTKPNESALDSQRLNEILSEIESKRPPVIEGFVSALTLFANHMLTNNINLSYQLKSIVTGAEQLEDNDREQIEKAFNCHVYNRYGGTETSAIAHECHVQSDSNHYLHILDGHCLVESEKGTEELIITDFYSRALPLIRYKNGDKGVIKCDFECSCGISGGIITNLLGRTNDAIKLPNGKMISSHLWHNYMKKCPNLIQYQIIQYQLDKVVIKYIISSTKNNEEDSLLLVKNLVENALTNVNVDWEKVDRIPPSSGGKITQVVSYVK</sequence>
<dbReference type="KEGG" id="mtt:Ftrac_2661"/>
<proteinExistence type="predicted"/>
<dbReference type="eggNOG" id="COG1541">
    <property type="taxonomic scope" value="Bacteria"/>
</dbReference>
<dbReference type="HOGENOM" id="CLU_035301_5_3_10"/>
<accession>E4TQB6</accession>
<dbReference type="Gene3D" id="3.40.50.12780">
    <property type="entry name" value="N-terminal domain of ligase-like"/>
    <property type="match status" value="1"/>
</dbReference>
<dbReference type="STRING" id="643867.Ftrac_2661"/>
<evidence type="ECO:0008006" key="3">
    <source>
        <dbReference type="Google" id="ProtNLM"/>
    </source>
</evidence>
<dbReference type="PANTHER" id="PTHR36932">
    <property type="entry name" value="CAPSULAR POLYSACCHARIDE BIOSYNTHESIS PROTEIN"/>
    <property type="match status" value="1"/>
</dbReference>
<dbReference type="Proteomes" id="UP000008720">
    <property type="component" value="Chromosome"/>
</dbReference>
<dbReference type="SUPFAM" id="SSF56801">
    <property type="entry name" value="Acetyl-CoA synthetase-like"/>
    <property type="match status" value="1"/>
</dbReference>
<dbReference type="EMBL" id="CP002349">
    <property type="protein sequence ID" value="ADR22639.1"/>
    <property type="molecule type" value="Genomic_DNA"/>
</dbReference>
<dbReference type="AlphaFoldDB" id="E4TQB6"/>
<keyword evidence="2" id="KW-1185">Reference proteome</keyword>
<protein>
    <recommendedName>
        <fullName evidence="3">AMP-dependent synthetase and ligase</fullName>
    </recommendedName>
</protein>
<evidence type="ECO:0000313" key="2">
    <source>
        <dbReference type="Proteomes" id="UP000008720"/>
    </source>
</evidence>
<reference evidence="1 2" key="1">
    <citation type="journal article" date="2011" name="Stand. Genomic Sci.">
        <title>Complete genome sequence of Marivirga tractuosa type strain (H-43).</title>
        <authorList>
            <person name="Pagani I."/>
            <person name="Chertkov O."/>
            <person name="Lapidus A."/>
            <person name="Lucas S."/>
            <person name="Del Rio T.G."/>
            <person name="Tice H."/>
            <person name="Copeland A."/>
            <person name="Cheng J.F."/>
            <person name="Nolan M."/>
            <person name="Saunders E."/>
            <person name="Pitluck S."/>
            <person name="Held B."/>
            <person name="Goodwin L."/>
            <person name="Liolios K."/>
            <person name="Ovchinikova G."/>
            <person name="Ivanova N."/>
            <person name="Mavromatis K."/>
            <person name="Pati A."/>
            <person name="Chen A."/>
            <person name="Palaniappan K."/>
            <person name="Land M."/>
            <person name="Hauser L."/>
            <person name="Jeffries C.D."/>
            <person name="Detter J.C."/>
            <person name="Han C."/>
            <person name="Tapia R."/>
            <person name="Ngatchou-Djao O.D."/>
            <person name="Rohde M."/>
            <person name="Goker M."/>
            <person name="Spring S."/>
            <person name="Sikorski J."/>
            <person name="Woyke T."/>
            <person name="Bristow J."/>
            <person name="Eisen J.A."/>
            <person name="Markowitz V."/>
            <person name="Hugenholtz P."/>
            <person name="Klenk H.P."/>
            <person name="Kyrpides N.C."/>
        </authorList>
    </citation>
    <scope>NUCLEOTIDE SEQUENCE [LARGE SCALE GENOMIC DNA]</scope>
    <source>
        <strain evidence="2">ATCC 23168 / DSM 4126 / NBRC 15989 / NCIMB 1408 / VKM B-1430 / H-43</strain>
    </source>
</reference>